<feature type="compositionally biased region" description="Basic and acidic residues" evidence="1">
    <location>
        <begin position="116"/>
        <end position="137"/>
    </location>
</feature>
<evidence type="ECO:0000256" key="1">
    <source>
        <dbReference type="SAM" id="MobiDB-lite"/>
    </source>
</evidence>
<proteinExistence type="predicted"/>
<dbReference type="RefSeq" id="WP_215864888.1">
    <property type="nucleotide sequence ID" value="NZ_JABELD010000182.1"/>
</dbReference>
<reference evidence="2 3" key="1">
    <citation type="journal article" date="2021" name="ISME J.">
        <title>Genomic evolution of the class Acidithiobacillia: deep-branching Proteobacteria living in extreme acidic conditions.</title>
        <authorList>
            <person name="Moya-Beltran A."/>
            <person name="Beard S."/>
            <person name="Rojas-Villalobos C."/>
            <person name="Issotta F."/>
            <person name="Gallardo Y."/>
            <person name="Ulloa R."/>
            <person name="Giaveno A."/>
            <person name="Degli Esposti M."/>
            <person name="Johnson D.B."/>
            <person name="Quatrini R."/>
        </authorList>
    </citation>
    <scope>NUCLEOTIDE SEQUENCE [LARGE SCALE GENOMIC DNA]</scope>
    <source>
        <strain evidence="2 3">ATCC 19703</strain>
    </source>
</reference>
<comment type="caution">
    <text evidence="2">The sequence shown here is derived from an EMBL/GenBank/DDBJ whole genome shotgun (WGS) entry which is preliminary data.</text>
</comment>
<dbReference type="Proteomes" id="UP001197028">
    <property type="component" value="Unassembled WGS sequence"/>
</dbReference>
<sequence length="536" mass="58167">MKQAVDYDQDRDFAELAKRKPTNRSVDENDGRTGSIAGSNSETDSRELRADGENGASLGSGFGYPSGDHTAINTGSRGITAGTDADAFTGQSKAVSDDGEGAAQESDADGQTDAGLDERSPKFTETESRDAGADSKIDVEVLDSVGINSNIVDHDSTDSGNVTVTAWNSRFKIKSAKRRAKQDSSDMQAKYQQVRDDAHMADLVAYMESVGLEVKKDGVKDWVVDDRYRVTKKPDGHFVWCTWDQSRGGDGIAFLRDEMGLTFEQAIADLSGSSITHKTKRIVMSHNKLISPPPRSKDRDAITAYLESRGISKTTAGMAHTRGFLKFVDYNGIPAAAFCGNGNGSLRSMTVRLTQPIKSFDGEKELTKLDVRHSDKSYPAIWRGDHPSTVWVVEGGVDALAAIEWHRASKKPIPTIIVSGGAGVSSFLNQPHVQKILKEADTVYVAMENEKDQETQAKTDAAHEKQIDKLCDLGCEKVIAWMPPVGTKDLADAWKAGVLPDPHDDAHDQSDNSDDVLMLPNEVAEAVEAMAPVMRD</sequence>
<evidence type="ECO:0000313" key="3">
    <source>
        <dbReference type="Proteomes" id="UP001197028"/>
    </source>
</evidence>
<name>A0ABS5ZTL3_9PROT</name>
<accession>A0ABS5ZTL3</accession>
<gene>
    <name evidence="2" type="ORF">HJG40_14865</name>
</gene>
<organism evidence="2 3">
    <name type="scientific">Acidithiobacillus concretivorus</name>
    <dbReference type="NCBI Taxonomy" id="3063952"/>
    <lineage>
        <taxon>Bacteria</taxon>
        <taxon>Pseudomonadati</taxon>
        <taxon>Pseudomonadota</taxon>
        <taxon>Acidithiobacillia</taxon>
        <taxon>Acidithiobacillales</taxon>
        <taxon>Acidithiobacillaceae</taxon>
        <taxon>Acidithiobacillus</taxon>
    </lineage>
</organism>
<evidence type="ECO:0000313" key="2">
    <source>
        <dbReference type="EMBL" id="MBU2740032.1"/>
    </source>
</evidence>
<feature type="region of interest" description="Disordered" evidence="1">
    <location>
        <begin position="1"/>
        <end position="137"/>
    </location>
</feature>
<feature type="compositionally biased region" description="Basic and acidic residues" evidence="1">
    <location>
        <begin position="43"/>
        <end position="52"/>
    </location>
</feature>
<dbReference type="EMBL" id="JABELD010000182">
    <property type="protein sequence ID" value="MBU2740032.1"/>
    <property type="molecule type" value="Genomic_DNA"/>
</dbReference>
<keyword evidence="3" id="KW-1185">Reference proteome</keyword>
<protein>
    <recommendedName>
        <fullName evidence="4">Toprim domain-containing protein</fullName>
    </recommendedName>
</protein>
<feature type="compositionally biased region" description="Basic and acidic residues" evidence="1">
    <location>
        <begin position="8"/>
        <end position="18"/>
    </location>
</feature>
<evidence type="ECO:0008006" key="4">
    <source>
        <dbReference type="Google" id="ProtNLM"/>
    </source>
</evidence>